<feature type="domain" description="Reticulon" evidence="8">
    <location>
        <begin position="85"/>
        <end position="251"/>
    </location>
</feature>
<dbReference type="Proteomes" id="UP000006591">
    <property type="component" value="Chromosome 1"/>
</dbReference>
<dbReference type="PANTHER" id="PTHR10994:SF85">
    <property type="entry name" value="RETICULON-LIKE PROTEIN B9"/>
    <property type="match status" value="1"/>
</dbReference>
<evidence type="ECO:0000256" key="4">
    <source>
        <dbReference type="ARBA" id="ARBA00022989"/>
    </source>
</evidence>
<protein>
    <recommendedName>
        <fullName evidence="6">Reticulon-like protein</fullName>
    </recommendedName>
</protein>
<dbReference type="InterPro" id="IPR045064">
    <property type="entry name" value="Reticulon-like"/>
</dbReference>
<evidence type="ECO:0000256" key="6">
    <source>
        <dbReference type="RuleBase" id="RU363132"/>
    </source>
</evidence>
<comment type="caution">
    <text evidence="6">Lacks conserved residue(s) required for the propagation of feature annotation.</text>
</comment>
<organism evidence="9">
    <name type="scientific">Oryza nivara</name>
    <name type="common">Indian wild rice</name>
    <name type="synonym">Oryza sativa f. spontanea</name>
    <dbReference type="NCBI Taxonomy" id="4536"/>
    <lineage>
        <taxon>Eukaryota</taxon>
        <taxon>Viridiplantae</taxon>
        <taxon>Streptophyta</taxon>
        <taxon>Embryophyta</taxon>
        <taxon>Tracheophyta</taxon>
        <taxon>Spermatophyta</taxon>
        <taxon>Magnoliopsida</taxon>
        <taxon>Liliopsida</taxon>
        <taxon>Poales</taxon>
        <taxon>Poaceae</taxon>
        <taxon>BOP clade</taxon>
        <taxon>Oryzoideae</taxon>
        <taxon>Oryzeae</taxon>
        <taxon>Oryzinae</taxon>
        <taxon>Oryza</taxon>
    </lineage>
</organism>
<dbReference type="InterPro" id="IPR003388">
    <property type="entry name" value="Reticulon"/>
</dbReference>
<dbReference type="Gramene" id="ONIVA01G31130.4">
    <property type="protein sequence ID" value="ONIVA01G31130.4"/>
    <property type="gene ID" value="ONIVA01G31130"/>
</dbReference>
<keyword evidence="5 6" id="KW-0472">Membrane</keyword>
<evidence type="ECO:0000256" key="1">
    <source>
        <dbReference type="ARBA" id="ARBA00004477"/>
    </source>
</evidence>
<reference evidence="9" key="1">
    <citation type="submission" date="2015-04" db="UniProtKB">
        <authorList>
            <consortium name="EnsemblPlants"/>
        </authorList>
    </citation>
    <scope>IDENTIFICATION</scope>
    <source>
        <strain evidence="9">SL10</strain>
    </source>
</reference>
<name>A0A0E0FRI7_ORYNI</name>
<feature type="transmembrane region" description="Helical" evidence="6">
    <location>
        <begin position="88"/>
        <end position="109"/>
    </location>
</feature>
<keyword evidence="4 6" id="KW-1133">Transmembrane helix</keyword>
<evidence type="ECO:0000313" key="10">
    <source>
        <dbReference type="Proteomes" id="UP000006591"/>
    </source>
</evidence>
<keyword evidence="7" id="KW-0732">Signal</keyword>
<dbReference type="GO" id="GO:0009617">
    <property type="term" value="P:response to bacterium"/>
    <property type="evidence" value="ECO:0007669"/>
    <property type="project" value="InterPro"/>
</dbReference>
<dbReference type="AlphaFoldDB" id="A0A0E0FRI7"/>
<keyword evidence="10" id="KW-1185">Reference proteome</keyword>
<feature type="chain" id="PRO_5002359670" description="Reticulon-like protein" evidence="7">
    <location>
        <begin position="40"/>
        <end position="266"/>
    </location>
</feature>
<reference evidence="9" key="2">
    <citation type="submission" date="2018-04" db="EMBL/GenBank/DDBJ databases">
        <title>OnivRS2 (Oryza nivara Reference Sequence Version 2).</title>
        <authorList>
            <person name="Zhang J."/>
            <person name="Kudrna D."/>
            <person name="Lee S."/>
            <person name="Talag J."/>
            <person name="Rajasekar S."/>
            <person name="Welchert J."/>
            <person name="Hsing Y.-I."/>
            <person name="Wing R.A."/>
        </authorList>
    </citation>
    <scope>NUCLEOTIDE SEQUENCE [LARGE SCALE GENOMIC DNA]</scope>
</reference>
<dbReference type="GO" id="GO:0005789">
    <property type="term" value="C:endoplasmic reticulum membrane"/>
    <property type="evidence" value="ECO:0007669"/>
    <property type="project" value="UniProtKB-SubCell"/>
</dbReference>
<accession>A0A0E0FRI7</accession>
<dbReference type="PROSITE" id="PS50845">
    <property type="entry name" value="RETICULON"/>
    <property type="match status" value="1"/>
</dbReference>
<evidence type="ECO:0000259" key="8">
    <source>
        <dbReference type="PROSITE" id="PS50845"/>
    </source>
</evidence>
<sequence>MSSKVGMAPATAGAMWQLNFASCLLGLAMTLPMSWQTSGKRNIPHTYTHEAMPPHFPRDSDSDQNVRMPFHGHKSIHKLLGGGQEYNIIPLLCQIAILAMLVIFIWSNAAPLLDRAPPRILEIIISEHAFREMALTVHYKLTYTVSVLYDIACGKDLKRFLLFWTNNQIVYDIKVVGSLLVLSAIGRFLCAHTLPVLYQRYKTEVDHLVAKGSDDIKKFYKKVDSNLLNKIPRGPVKTKDGVTGGVYKKNSMFDTSRPLFFSYICR</sequence>
<proteinExistence type="predicted"/>
<evidence type="ECO:0000256" key="2">
    <source>
        <dbReference type="ARBA" id="ARBA00022692"/>
    </source>
</evidence>
<evidence type="ECO:0000256" key="7">
    <source>
        <dbReference type="SAM" id="SignalP"/>
    </source>
</evidence>
<feature type="signal peptide" evidence="7">
    <location>
        <begin position="1"/>
        <end position="39"/>
    </location>
</feature>
<keyword evidence="2 6" id="KW-0812">Transmembrane</keyword>
<comment type="subcellular location">
    <subcellularLocation>
        <location evidence="1 6">Endoplasmic reticulum membrane</location>
        <topology evidence="1 6">Multi-pass membrane protein</topology>
    </subcellularLocation>
</comment>
<dbReference type="PANTHER" id="PTHR10994">
    <property type="entry name" value="RETICULON"/>
    <property type="match status" value="1"/>
</dbReference>
<evidence type="ECO:0000313" key="9">
    <source>
        <dbReference type="EnsemblPlants" id="ONIVA01G31130.4"/>
    </source>
</evidence>
<evidence type="ECO:0000256" key="3">
    <source>
        <dbReference type="ARBA" id="ARBA00022824"/>
    </source>
</evidence>
<keyword evidence="3 6" id="KW-0256">Endoplasmic reticulum</keyword>
<dbReference type="Pfam" id="PF02453">
    <property type="entry name" value="Reticulon"/>
    <property type="match status" value="1"/>
</dbReference>
<dbReference type="EnsemblPlants" id="ONIVA01G31130.4">
    <property type="protein sequence ID" value="ONIVA01G31130.4"/>
    <property type="gene ID" value="ONIVA01G31130"/>
</dbReference>
<evidence type="ECO:0000256" key="5">
    <source>
        <dbReference type="ARBA" id="ARBA00023136"/>
    </source>
</evidence>